<proteinExistence type="predicted"/>
<name>A0A090V0L2_PSEVU</name>
<dbReference type="eggNOG" id="COG0617">
    <property type="taxonomic scope" value="Bacteria"/>
</dbReference>
<dbReference type="Proteomes" id="UP000029462">
    <property type="component" value="Unassembled WGS sequence"/>
</dbReference>
<sequence length="207" mass="24067">MLRDIGLFGRDGFTSDIDIVFAGEREDLLHLLSHFHMEHFVTNKLGGIRFRYCSLDFDIWCLSDTWAFKENIIPLENVESLLHTTLMSWDAVLYDVHRGEILTPDNYLHDLRKGYLELVLEATPNETGSVVKILRTIYNKQVKTLGPGLSEFLHRALPRYSYSALQHYERVHYDISSFNDTEYDCLLKCLRETDVGDRVDVTRLHIG</sequence>
<evidence type="ECO:0000313" key="2">
    <source>
        <dbReference type="Proteomes" id="UP000029462"/>
    </source>
</evidence>
<reference evidence="1 2" key="1">
    <citation type="submission" date="2014-09" db="EMBL/GenBank/DDBJ databases">
        <title>Whole genome shotgun sequence of Escherichia vulneris NBRC 102420.</title>
        <authorList>
            <person name="Yoshida Y."/>
            <person name="Hosoyama A."/>
            <person name="Tsuchikane K."/>
            <person name="Ohji S."/>
            <person name="Ichikawa N."/>
            <person name="Kimura A."/>
            <person name="Yamazoe A."/>
            <person name="Ezaki T."/>
            <person name="Fujita N."/>
        </authorList>
    </citation>
    <scope>NUCLEOTIDE SEQUENCE [LARGE SCALE GENOMIC DNA]</scope>
    <source>
        <strain evidence="1 2">NBRC 102420</strain>
    </source>
</reference>
<gene>
    <name evidence="1" type="ORF">EV102420_10_01280</name>
</gene>
<organism evidence="1 2">
    <name type="scientific">Pseudescherichia vulneris NBRC 102420</name>
    <dbReference type="NCBI Taxonomy" id="1115515"/>
    <lineage>
        <taxon>Bacteria</taxon>
        <taxon>Pseudomonadati</taxon>
        <taxon>Pseudomonadota</taxon>
        <taxon>Gammaproteobacteria</taxon>
        <taxon>Enterobacterales</taxon>
        <taxon>Enterobacteriaceae</taxon>
        <taxon>Pseudescherichia</taxon>
    </lineage>
</organism>
<protein>
    <submittedName>
        <fullName evidence="1">Uncharacterized protein</fullName>
    </submittedName>
</protein>
<dbReference type="EMBL" id="BBMZ01000010">
    <property type="protein sequence ID" value="GAL58346.1"/>
    <property type="molecule type" value="Genomic_DNA"/>
</dbReference>
<comment type="caution">
    <text evidence="1">The sequence shown here is derived from an EMBL/GenBank/DDBJ whole genome shotgun (WGS) entry which is preliminary data.</text>
</comment>
<evidence type="ECO:0000313" key="1">
    <source>
        <dbReference type="EMBL" id="GAL58346.1"/>
    </source>
</evidence>
<dbReference type="AlphaFoldDB" id="A0A090V0L2"/>
<dbReference type="STRING" id="1115515.EV102420_10_01280"/>
<keyword evidence="2" id="KW-1185">Reference proteome</keyword>
<accession>A0A090V0L2</accession>